<protein>
    <recommendedName>
        <fullName evidence="1">Methyltransferase type 11 domain-containing protein</fullName>
    </recommendedName>
</protein>
<dbReference type="AlphaFoldDB" id="A0A7S0WJH7"/>
<dbReference type="Gene3D" id="3.40.50.150">
    <property type="entry name" value="Vaccinia Virus protein VP39"/>
    <property type="match status" value="1"/>
</dbReference>
<evidence type="ECO:0000259" key="1">
    <source>
        <dbReference type="Pfam" id="PF08241"/>
    </source>
</evidence>
<name>A0A7S0WJH7_9CHLO</name>
<dbReference type="GO" id="GO:0008757">
    <property type="term" value="F:S-adenosylmethionine-dependent methyltransferase activity"/>
    <property type="evidence" value="ECO:0007669"/>
    <property type="project" value="InterPro"/>
</dbReference>
<sequence>MVVLGMATRVAAQPQRALLDRRANAGGRSRVGARTVCNAQRVEEKDRMESSVRWAGETDVLSKIVNAAISNAVLYEGIMKPMARRTLIKTAEKNGVQWRDDASKLEATEEVYSLYNKLRDPTVKYPDYYLQPFHAYTEGNLCWQAAFEAESATYSMALRVWPDEGMKWEGAQDRLRASYVGCITAHIKDHNLPSPKRIVDAGCSVGISTRAVHAAFPEAEMTGLDLSPNMLAVATYRDADEASCPQKMPGDHASLRQRRRWVHGKAEATGFEDDSMDLFSLSFVIHECPQQATRDIIAEAARVLKPGGVFVMTDNNPQSSVIQNLPPALATLMKSTEPHSDEYYTLDVEQALRDAGFTDVHSEASDPRHRTVLGTRS</sequence>
<dbReference type="CDD" id="cd02440">
    <property type="entry name" value="AdoMet_MTases"/>
    <property type="match status" value="1"/>
</dbReference>
<dbReference type="SUPFAM" id="SSF53335">
    <property type="entry name" value="S-adenosyl-L-methionine-dependent methyltransferases"/>
    <property type="match status" value="1"/>
</dbReference>
<reference evidence="2" key="1">
    <citation type="submission" date="2021-01" db="EMBL/GenBank/DDBJ databases">
        <authorList>
            <person name="Corre E."/>
            <person name="Pelletier E."/>
            <person name="Niang G."/>
            <person name="Scheremetjew M."/>
            <person name="Finn R."/>
            <person name="Kale V."/>
            <person name="Holt S."/>
            <person name="Cochrane G."/>
            <person name="Meng A."/>
            <person name="Brown T."/>
            <person name="Cohen L."/>
        </authorList>
    </citation>
    <scope>NUCLEOTIDE SEQUENCE</scope>
    <source>
        <strain evidence="2">CCMP722</strain>
    </source>
</reference>
<dbReference type="InterPro" id="IPR050508">
    <property type="entry name" value="Methyltransf_Superfamily"/>
</dbReference>
<dbReference type="EMBL" id="HBFA01019519">
    <property type="protein sequence ID" value="CAD8669410.1"/>
    <property type="molecule type" value="Transcribed_RNA"/>
</dbReference>
<accession>A0A7S0WJH7</accession>
<dbReference type="PANTHER" id="PTHR42912:SF80">
    <property type="entry name" value="METHYLTRANSFERASE DOMAIN-CONTAINING PROTEIN"/>
    <property type="match status" value="1"/>
</dbReference>
<dbReference type="PANTHER" id="PTHR42912">
    <property type="entry name" value="METHYLTRANSFERASE"/>
    <property type="match status" value="1"/>
</dbReference>
<proteinExistence type="predicted"/>
<gene>
    <name evidence="2" type="ORF">POBO1169_LOCUS9983</name>
</gene>
<organism evidence="2">
    <name type="scientific">Pyramimonas obovata</name>
    <dbReference type="NCBI Taxonomy" id="1411642"/>
    <lineage>
        <taxon>Eukaryota</taxon>
        <taxon>Viridiplantae</taxon>
        <taxon>Chlorophyta</taxon>
        <taxon>Pyramimonadophyceae</taxon>
        <taxon>Pyramimonadales</taxon>
        <taxon>Pyramimonadaceae</taxon>
        <taxon>Pyramimonas</taxon>
        <taxon>Pyramimonas incertae sedis</taxon>
    </lineage>
</organism>
<dbReference type="InterPro" id="IPR029063">
    <property type="entry name" value="SAM-dependent_MTases_sf"/>
</dbReference>
<dbReference type="InterPro" id="IPR013216">
    <property type="entry name" value="Methyltransf_11"/>
</dbReference>
<evidence type="ECO:0000313" key="2">
    <source>
        <dbReference type="EMBL" id="CAD8669410.1"/>
    </source>
</evidence>
<feature type="domain" description="Methyltransferase type 11" evidence="1">
    <location>
        <begin position="199"/>
        <end position="312"/>
    </location>
</feature>
<dbReference type="Pfam" id="PF08241">
    <property type="entry name" value="Methyltransf_11"/>
    <property type="match status" value="1"/>
</dbReference>